<dbReference type="InterPro" id="IPR042098">
    <property type="entry name" value="TauD-like_sf"/>
</dbReference>
<dbReference type="GO" id="GO:0046872">
    <property type="term" value="F:metal ion binding"/>
    <property type="evidence" value="ECO:0007669"/>
    <property type="project" value="UniProtKB-KW"/>
</dbReference>
<evidence type="ECO:0000313" key="9">
    <source>
        <dbReference type="EMBL" id="KEF59565.1"/>
    </source>
</evidence>
<feature type="compositionally biased region" description="Basic and acidic residues" evidence="7">
    <location>
        <begin position="189"/>
        <end position="200"/>
    </location>
</feature>
<dbReference type="RefSeq" id="XP_013262155.1">
    <property type="nucleotide sequence ID" value="XM_013406701.1"/>
</dbReference>
<dbReference type="OrthoDB" id="10257314at2759"/>
<dbReference type="Pfam" id="PF02668">
    <property type="entry name" value="TauD"/>
    <property type="match status" value="1"/>
</dbReference>
<evidence type="ECO:0000256" key="4">
    <source>
        <dbReference type="ARBA" id="ARBA00022964"/>
    </source>
</evidence>
<dbReference type="GO" id="GO:0016706">
    <property type="term" value="F:2-oxoglutarate-dependent dioxygenase activity"/>
    <property type="evidence" value="ECO:0007669"/>
    <property type="project" value="TreeGrafter"/>
</dbReference>
<evidence type="ECO:0000256" key="5">
    <source>
        <dbReference type="ARBA" id="ARBA00023002"/>
    </source>
</evidence>
<name>A0A072PVG2_9EURO</name>
<evidence type="ECO:0000256" key="7">
    <source>
        <dbReference type="SAM" id="MobiDB-lite"/>
    </source>
</evidence>
<keyword evidence="3" id="KW-0479">Metal-binding</keyword>
<keyword evidence="5" id="KW-0560">Oxidoreductase</keyword>
<keyword evidence="4" id="KW-0223">Dioxygenase</keyword>
<accession>A0A072PVG2</accession>
<evidence type="ECO:0000259" key="8">
    <source>
        <dbReference type="Pfam" id="PF02668"/>
    </source>
</evidence>
<dbReference type="SUPFAM" id="SSF51197">
    <property type="entry name" value="Clavaminate synthase-like"/>
    <property type="match status" value="1"/>
</dbReference>
<comment type="caution">
    <text evidence="9">The sequence shown here is derived from an EMBL/GenBank/DDBJ whole genome shotgun (WGS) entry which is preliminary data.</text>
</comment>
<evidence type="ECO:0000256" key="1">
    <source>
        <dbReference type="ARBA" id="ARBA00001954"/>
    </source>
</evidence>
<dbReference type="GeneID" id="25279342"/>
<sequence>MNIASLARAGLRSGFSKKLIPLSYLSGRRHLSVHRISGSLGAEIHDVDINPNSLAENPGIVQEIRETLLEHQVIFFRDKDLSPAEYLTFTSHFGKPVEYPFVRGIEGFPEIIQVLKQETETINFGGIWHSDTSYFEEPPMGSVLLAQEIPPYGGDTLFSNQYAAYEALSGGLKQILKQLKGVNTSAKADASKTREDRIRDSGNSNSKETLEATHPVVRTHPETGRKALYVNVAHTSHFEGWTVDESAPLLNYLFTHQIKPEFTCRFVWRQGSIALWDNRCVQHNPINDYHGFRRRMLRITLAGDKPT</sequence>
<organism evidence="9 10">
    <name type="scientific">Exophiala aquamarina CBS 119918</name>
    <dbReference type="NCBI Taxonomy" id="1182545"/>
    <lineage>
        <taxon>Eukaryota</taxon>
        <taxon>Fungi</taxon>
        <taxon>Dikarya</taxon>
        <taxon>Ascomycota</taxon>
        <taxon>Pezizomycotina</taxon>
        <taxon>Eurotiomycetes</taxon>
        <taxon>Chaetothyriomycetidae</taxon>
        <taxon>Chaetothyriales</taxon>
        <taxon>Herpotrichiellaceae</taxon>
        <taxon>Exophiala</taxon>
    </lineage>
</organism>
<evidence type="ECO:0000256" key="2">
    <source>
        <dbReference type="ARBA" id="ARBA00005896"/>
    </source>
</evidence>
<dbReference type="AlphaFoldDB" id="A0A072PVG2"/>
<gene>
    <name evidence="9" type="ORF">A1O9_04410</name>
</gene>
<dbReference type="VEuPathDB" id="FungiDB:A1O9_04410"/>
<evidence type="ECO:0000256" key="3">
    <source>
        <dbReference type="ARBA" id="ARBA00022723"/>
    </source>
</evidence>
<reference evidence="9 10" key="1">
    <citation type="submission" date="2013-03" db="EMBL/GenBank/DDBJ databases">
        <title>The Genome Sequence of Exophiala aquamarina CBS 119918.</title>
        <authorList>
            <consortium name="The Broad Institute Genomics Platform"/>
            <person name="Cuomo C."/>
            <person name="de Hoog S."/>
            <person name="Gorbushina A."/>
            <person name="Walker B."/>
            <person name="Young S.K."/>
            <person name="Zeng Q."/>
            <person name="Gargeya S."/>
            <person name="Fitzgerald M."/>
            <person name="Haas B."/>
            <person name="Abouelleil A."/>
            <person name="Allen A.W."/>
            <person name="Alvarado L."/>
            <person name="Arachchi H.M."/>
            <person name="Berlin A.M."/>
            <person name="Chapman S.B."/>
            <person name="Gainer-Dewar J."/>
            <person name="Goldberg J."/>
            <person name="Griggs A."/>
            <person name="Gujja S."/>
            <person name="Hansen M."/>
            <person name="Howarth C."/>
            <person name="Imamovic A."/>
            <person name="Ireland A."/>
            <person name="Larimer J."/>
            <person name="McCowan C."/>
            <person name="Murphy C."/>
            <person name="Pearson M."/>
            <person name="Poon T.W."/>
            <person name="Priest M."/>
            <person name="Roberts A."/>
            <person name="Saif S."/>
            <person name="Shea T."/>
            <person name="Sisk P."/>
            <person name="Sykes S."/>
            <person name="Wortman J."/>
            <person name="Nusbaum C."/>
            <person name="Birren B."/>
        </authorList>
    </citation>
    <scope>NUCLEOTIDE SEQUENCE [LARGE SCALE GENOMIC DNA]</scope>
    <source>
        <strain evidence="9 10">CBS 119918</strain>
    </source>
</reference>
<keyword evidence="6" id="KW-0408">Iron</keyword>
<evidence type="ECO:0000256" key="6">
    <source>
        <dbReference type="ARBA" id="ARBA00023004"/>
    </source>
</evidence>
<dbReference type="HOGENOM" id="CLU_036005_2_1_1"/>
<dbReference type="GO" id="GO:0005737">
    <property type="term" value="C:cytoplasm"/>
    <property type="evidence" value="ECO:0007669"/>
    <property type="project" value="TreeGrafter"/>
</dbReference>
<dbReference type="PANTHER" id="PTHR30468:SF1">
    <property type="entry name" value="ALPHA-KETOGLUTARATE-DEPENDENT SULFONATE DIOXYGENASE"/>
    <property type="match status" value="1"/>
</dbReference>
<dbReference type="Proteomes" id="UP000027920">
    <property type="component" value="Unassembled WGS sequence"/>
</dbReference>
<dbReference type="EMBL" id="AMGV01000003">
    <property type="protein sequence ID" value="KEF59565.1"/>
    <property type="molecule type" value="Genomic_DNA"/>
</dbReference>
<proteinExistence type="inferred from homology"/>
<comment type="similarity">
    <text evidence="2">Belongs to the TfdA dioxygenase family.</text>
</comment>
<comment type="cofactor">
    <cofactor evidence="1">
        <name>Fe(2+)</name>
        <dbReference type="ChEBI" id="CHEBI:29033"/>
    </cofactor>
</comment>
<evidence type="ECO:0000313" key="10">
    <source>
        <dbReference type="Proteomes" id="UP000027920"/>
    </source>
</evidence>
<dbReference type="InterPro" id="IPR051323">
    <property type="entry name" value="AtsK-like"/>
</dbReference>
<dbReference type="InterPro" id="IPR003819">
    <property type="entry name" value="TauD/TfdA-like"/>
</dbReference>
<dbReference type="PANTHER" id="PTHR30468">
    <property type="entry name" value="ALPHA-KETOGLUTARATE-DEPENDENT SULFONATE DIOXYGENASE"/>
    <property type="match status" value="1"/>
</dbReference>
<feature type="domain" description="TauD/TfdA-like" evidence="8">
    <location>
        <begin position="36"/>
        <end position="300"/>
    </location>
</feature>
<dbReference type="Gene3D" id="3.60.130.10">
    <property type="entry name" value="Clavaminate synthase-like"/>
    <property type="match status" value="1"/>
</dbReference>
<feature type="region of interest" description="Disordered" evidence="7">
    <location>
        <begin position="186"/>
        <end position="210"/>
    </location>
</feature>
<keyword evidence="10" id="KW-1185">Reference proteome</keyword>
<protein>
    <recommendedName>
        <fullName evidence="8">TauD/TfdA-like domain-containing protein</fullName>
    </recommendedName>
</protein>